<evidence type="ECO:0000313" key="4">
    <source>
        <dbReference type="Proteomes" id="UP001342314"/>
    </source>
</evidence>
<sequence>MAQKKPTQPDENSQLLPSSAPPPYTESAEPSGSTTPRAAAPAAAPHSAFASTASPSRSSRPHPSGPTAFSALPPPPASLYAHERAMHQAHRRARKRFCAALCWGMLIWVAVSALVGGIIGEEVVRKSSAARRTWEEGRNRVGEWAGMRTAVDEANAGATNAVASEGST</sequence>
<protein>
    <submittedName>
        <fullName evidence="3">Uncharacterized protein</fullName>
    </submittedName>
</protein>
<evidence type="ECO:0000313" key="3">
    <source>
        <dbReference type="EMBL" id="GJN91325.1"/>
    </source>
</evidence>
<keyword evidence="2" id="KW-0472">Membrane</keyword>
<keyword evidence="2" id="KW-1133">Transmembrane helix</keyword>
<feature type="region of interest" description="Disordered" evidence="1">
    <location>
        <begin position="1"/>
        <end position="77"/>
    </location>
</feature>
<comment type="caution">
    <text evidence="3">The sequence shown here is derived from an EMBL/GenBank/DDBJ whole genome shotgun (WGS) entry which is preliminary data.</text>
</comment>
<evidence type="ECO:0000256" key="2">
    <source>
        <dbReference type="SAM" id="Phobius"/>
    </source>
</evidence>
<name>A0AAV5GFJ2_9BASI</name>
<gene>
    <name evidence="3" type="ORF">Rhopal_004346-T1</name>
</gene>
<keyword evidence="2" id="KW-0812">Transmembrane</keyword>
<organism evidence="3 4">
    <name type="scientific">Rhodotorula paludigena</name>
    <dbReference type="NCBI Taxonomy" id="86838"/>
    <lineage>
        <taxon>Eukaryota</taxon>
        <taxon>Fungi</taxon>
        <taxon>Dikarya</taxon>
        <taxon>Basidiomycota</taxon>
        <taxon>Pucciniomycotina</taxon>
        <taxon>Microbotryomycetes</taxon>
        <taxon>Sporidiobolales</taxon>
        <taxon>Sporidiobolaceae</taxon>
        <taxon>Rhodotorula</taxon>
    </lineage>
</organism>
<feature type="transmembrane region" description="Helical" evidence="2">
    <location>
        <begin position="97"/>
        <end position="119"/>
    </location>
</feature>
<proteinExistence type="predicted"/>
<dbReference type="EMBL" id="BQKY01000008">
    <property type="protein sequence ID" value="GJN91325.1"/>
    <property type="molecule type" value="Genomic_DNA"/>
</dbReference>
<evidence type="ECO:0000256" key="1">
    <source>
        <dbReference type="SAM" id="MobiDB-lite"/>
    </source>
</evidence>
<keyword evidence="4" id="KW-1185">Reference proteome</keyword>
<dbReference type="AlphaFoldDB" id="A0AAV5GFJ2"/>
<reference evidence="3 4" key="1">
    <citation type="submission" date="2021-12" db="EMBL/GenBank/DDBJ databases">
        <title>High titer production of polyol ester of fatty acids by Rhodotorula paludigena BS15 towards product separation-free biomass refinery.</title>
        <authorList>
            <person name="Mano J."/>
            <person name="Ono H."/>
            <person name="Tanaka T."/>
            <person name="Naito K."/>
            <person name="Sushida H."/>
            <person name="Ike M."/>
            <person name="Tokuyasu K."/>
            <person name="Kitaoka M."/>
        </authorList>
    </citation>
    <scope>NUCLEOTIDE SEQUENCE [LARGE SCALE GENOMIC DNA]</scope>
    <source>
        <strain evidence="3 4">BS15</strain>
    </source>
</reference>
<accession>A0AAV5GFJ2</accession>
<feature type="compositionally biased region" description="Low complexity" evidence="1">
    <location>
        <begin position="30"/>
        <end position="62"/>
    </location>
</feature>
<dbReference type="Proteomes" id="UP001342314">
    <property type="component" value="Unassembled WGS sequence"/>
</dbReference>
<feature type="compositionally biased region" description="Polar residues" evidence="1">
    <location>
        <begin position="1"/>
        <end position="17"/>
    </location>
</feature>